<evidence type="ECO:0000313" key="4">
    <source>
        <dbReference type="Proteomes" id="UP000000559"/>
    </source>
</evidence>
<feature type="compositionally biased region" description="Low complexity" evidence="1">
    <location>
        <begin position="504"/>
        <end position="514"/>
    </location>
</feature>
<proteinExistence type="predicted"/>
<feature type="compositionally biased region" description="Polar residues" evidence="1">
    <location>
        <begin position="365"/>
        <end position="374"/>
    </location>
</feature>
<dbReference type="PANTHER" id="PTHR28284:SF1">
    <property type="entry name" value="NUCLEOPORIN NUP60"/>
    <property type="match status" value="1"/>
</dbReference>
<evidence type="ECO:0000313" key="3">
    <source>
        <dbReference type="EMBL" id="AOW29359.1"/>
    </source>
</evidence>
<dbReference type="AlphaFoldDB" id="A0A1D8PMK3"/>
<dbReference type="RefSeq" id="XP_715556.2">
    <property type="nucleotide sequence ID" value="XM_710463.2"/>
</dbReference>
<feature type="region of interest" description="Disordered" evidence="1">
    <location>
        <begin position="1"/>
        <end position="24"/>
    </location>
</feature>
<name>A0A1D8PMK3_CANAL</name>
<feature type="region of interest" description="Disordered" evidence="1">
    <location>
        <begin position="297"/>
        <end position="332"/>
    </location>
</feature>
<feature type="compositionally biased region" description="Polar residues" evidence="1">
    <location>
        <begin position="537"/>
        <end position="555"/>
    </location>
</feature>
<feature type="region of interest" description="Disordered" evidence="1">
    <location>
        <begin position="36"/>
        <end position="103"/>
    </location>
</feature>
<feature type="compositionally biased region" description="Low complexity" evidence="1">
    <location>
        <begin position="521"/>
        <end position="536"/>
    </location>
</feature>
<dbReference type="EMBL" id="CP017626">
    <property type="protein sequence ID" value="AOW29359.1"/>
    <property type="molecule type" value="Genomic_DNA"/>
</dbReference>
<dbReference type="GO" id="GO:0016973">
    <property type="term" value="P:poly(A)+ mRNA export from nucleus"/>
    <property type="evidence" value="ECO:0000318"/>
    <property type="project" value="GO_Central"/>
</dbReference>
<dbReference type="eggNOG" id="ENOG502SBKE">
    <property type="taxonomic scope" value="Eukaryota"/>
</dbReference>
<dbReference type="FunCoup" id="A0A1D8PMK3">
    <property type="interactions" value="292"/>
</dbReference>
<reference evidence="3 4" key="2">
    <citation type="journal article" date="2007" name="Genome Biol.">
        <title>Assembly of the Candida albicans genome into sixteen supercontigs aligned on the eight chromosomes.</title>
        <authorList>
            <person name="van het Hoog M."/>
            <person name="Rast T.J."/>
            <person name="Martchenko M."/>
            <person name="Grindle S."/>
            <person name="Dignard D."/>
            <person name="Hogues H."/>
            <person name="Cuomo C."/>
            <person name="Berriman M."/>
            <person name="Scherer S."/>
            <person name="Magee B.B."/>
            <person name="Whiteway M."/>
            <person name="Chibana H."/>
            <person name="Nantel A."/>
            <person name="Magee P.T."/>
        </authorList>
    </citation>
    <scope>GENOME REANNOTATION</scope>
    <source>
        <strain evidence="4">SC5314 / ATCC MYA-2876</strain>
    </source>
</reference>
<dbReference type="GO" id="GO:0005643">
    <property type="term" value="C:nuclear pore"/>
    <property type="evidence" value="ECO:0000318"/>
    <property type="project" value="GO_Central"/>
</dbReference>
<dbReference type="InParanoid" id="A0A1D8PMK3"/>
<keyword evidence="4" id="KW-1185">Reference proteome</keyword>
<reference evidence="3 4" key="1">
    <citation type="journal article" date="2004" name="Proc. Natl. Acad. Sci. U.S.A.">
        <title>The diploid genome sequence of Candida albicans.</title>
        <authorList>
            <person name="Jones T."/>
            <person name="Federspiel N.A."/>
            <person name="Chibana H."/>
            <person name="Dungan J."/>
            <person name="Kalman S."/>
            <person name="Magee B.B."/>
            <person name="Newport G."/>
            <person name="Thorstenson Y.R."/>
            <person name="Agabian N."/>
            <person name="Magee P.T."/>
            <person name="Davis R.W."/>
            <person name="Scherer S."/>
        </authorList>
    </citation>
    <scope>NUCLEOTIDE SEQUENCE [LARGE SCALE GENOMIC DNA]</scope>
    <source>
        <strain evidence="4">SC5314 / ATCC MYA-2876</strain>
    </source>
</reference>
<reference evidence="3 4" key="3">
    <citation type="journal article" date="2013" name="Genome Biol.">
        <title>Assembly of a phased diploid Candida albicans genome facilitates allele-specific measurements and provides a simple model for repeat and indel structure.</title>
        <authorList>
            <person name="Muzzey D."/>
            <person name="Schwartz K."/>
            <person name="Weissman J.S."/>
            <person name="Sherlock G."/>
        </authorList>
    </citation>
    <scope>NUCLEOTIDE SEQUENCE [LARGE SCALE GENOMIC DNA]</scope>
    <source>
        <strain evidence="4">SC5314 / ATCC MYA-2876</strain>
    </source>
</reference>
<dbReference type="CGD" id="CAL0000187742">
    <property type="gene designation" value="NUP60"/>
</dbReference>
<sequence>MDNRKVFSSYKSKLNTKKDNSYHPYSLITNKFKNWFNKNDNKSESPENQPSSSSSSSVNTNKSNESTSSFIKPFKFPEPKLSKQTSSTSTSTDGIKSFRVPGSFTLDDIQQPKEQPKEKQEPSMNQVADISRHDISMNDTTNDQTANEILSNFFKRKGETPLNDIEYEGVMALISRSKAGTPISKRVISESILDQHQQPQRKKARNEKISETAVAPYKQSTLIHDTSNISISTPGYKPTYHTIQNDTFDRSNQSFNNTTSIIPSIKRVYQFSGLPSPYSTRLRPPSTTKKYKKLRNLHNENSKLDNNTSATTTTTTTNNNNNNNNDTTNNSVNATFVDKTREFKSDTAKTLLSILDGNEQEKSTFDFNNDSNPQSSSSSGFKFINPYSKNGRKISRSIKNLKPETGIVKNSISITANDIDKTISYDKSESLPLPKKQTSQDSSIDKLEKKSNEQLNKESSGEKPSASTNGFSFKKDLVSPSKNSLTRNKPGPISEAANEISQENNNNNNNNNKNNRSDAITTNSTSTSTNTTTTTNGEPKSNGIINFNGNSTKLATNPTTTTTKETPIENPKSNGNSNKLNPFLFEFPKVEVKNVQLDTNKVDNFKSLFLF</sequence>
<dbReference type="STRING" id="237561.A0A1D8PMK3"/>
<feature type="region of interest" description="Disordered" evidence="1">
    <location>
        <begin position="362"/>
        <end position="387"/>
    </location>
</feature>
<dbReference type="InterPro" id="IPR034432">
    <property type="entry name" value="Nup60"/>
</dbReference>
<dbReference type="GeneID" id="3642826"/>
<dbReference type="VEuPathDB" id="FungiDB:C4_06350C_A"/>
<dbReference type="GO" id="GO:0044615">
    <property type="term" value="C:nuclear pore nuclear basket"/>
    <property type="evidence" value="ECO:0007669"/>
    <property type="project" value="InterPro"/>
</dbReference>
<accession>A0A1D8PMK3</accession>
<dbReference type="GO" id="GO:0008298">
    <property type="term" value="P:intracellular mRNA localization"/>
    <property type="evidence" value="ECO:0000318"/>
    <property type="project" value="GO_Central"/>
</dbReference>
<evidence type="ECO:0000256" key="1">
    <source>
        <dbReference type="SAM" id="MobiDB-lite"/>
    </source>
</evidence>
<dbReference type="GO" id="GO:0006607">
    <property type="term" value="P:NLS-bearing protein import into nucleus"/>
    <property type="evidence" value="ECO:0000318"/>
    <property type="project" value="GO_Central"/>
</dbReference>
<dbReference type="GO" id="GO:0031990">
    <property type="term" value="P:mRNA export from nucleus in response to heat stress"/>
    <property type="evidence" value="ECO:0000318"/>
    <property type="project" value="GO_Central"/>
</dbReference>
<feature type="region of interest" description="Disordered" evidence="1">
    <location>
        <begin position="429"/>
        <end position="579"/>
    </location>
</feature>
<gene>
    <name evidence="2 3" type="primary">NUP60</name>
    <name evidence="3" type="ordered locus">CAALFM_C406350CA</name>
    <name evidence="2" type="ordered locus">orf19.10419</name>
</gene>
<dbReference type="KEGG" id="cal:CAALFM_C406350CA"/>
<dbReference type="PANTHER" id="PTHR28284">
    <property type="entry name" value="NUCLEOPORIN NUP60"/>
    <property type="match status" value="1"/>
</dbReference>
<evidence type="ECO:0000313" key="2">
    <source>
        <dbReference type="CGD" id="CAL0000187742"/>
    </source>
</evidence>
<feature type="compositionally biased region" description="Basic and acidic residues" evidence="1">
    <location>
        <begin position="443"/>
        <end position="461"/>
    </location>
</feature>
<dbReference type="GO" id="GO:0034398">
    <property type="term" value="P:telomere tethering at nuclear periphery"/>
    <property type="evidence" value="ECO:0000318"/>
    <property type="project" value="GO_Central"/>
</dbReference>
<organism evidence="3 4">
    <name type="scientific">Candida albicans (strain SC5314 / ATCC MYA-2876)</name>
    <name type="common">Yeast</name>
    <dbReference type="NCBI Taxonomy" id="237561"/>
    <lineage>
        <taxon>Eukaryota</taxon>
        <taxon>Fungi</taxon>
        <taxon>Dikarya</taxon>
        <taxon>Ascomycota</taxon>
        <taxon>Saccharomycotina</taxon>
        <taxon>Pichiomycetes</taxon>
        <taxon>Debaryomycetaceae</taxon>
        <taxon>Candida/Lodderomyces clade</taxon>
        <taxon>Candida</taxon>
    </lineage>
</organism>
<dbReference type="GO" id="GO:0017056">
    <property type="term" value="F:structural constituent of nuclear pore"/>
    <property type="evidence" value="ECO:0000318"/>
    <property type="project" value="GO_Central"/>
</dbReference>
<feature type="compositionally biased region" description="Low complexity" evidence="1">
    <location>
        <begin position="46"/>
        <end position="69"/>
    </location>
</feature>
<feature type="compositionally biased region" description="Low complexity" evidence="1">
    <location>
        <begin position="305"/>
        <end position="332"/>
    </location>
</feature>
<feature type="compositionally biased region" description="Low complexity" evidence="1">
    <location>
        <begin position="556"/>
        <end position="572"/>
    </location>
</feature>
<protein>
    <submittedName>
        <fullName evidence="3">FG-nucleoporin</fullName>
    </submittedName>
</protein>
<dbReference type="Proteomes" id="UP000000559">
    <property type="component" value="Chromosome 4"/>
</dbReference>
<dbReference type="OrthoDB" id="5370852at2759"/>